<dbReference type="OrthoDB" id="9786494at2"/>
<dbReference type="Gene3D" id="3.40.50.150">
    <property type="entry name" value="Vaccinia Virus protein VP39"/>
    <property type="match status" value="1"/>
</dbReference>
<dbReference type="Pfam" id="PF05430">
    <property type="entry name" value="Methyltransf_30"/>
    <property type="match status" value="1"/>
</dbReference>
<organism evidence="2 3">
    <name type="scientific">Helicobacter anseris</name>
    <dbReference type="NCBI Taxonomy" id="375926"/>
    <lineage>
        <taxon>Bacteria</taxon>
        <taxon>Pseudomonadati</taxon>
        <taxon>Campylobacterota</taxon>
        <taxon>Epsilonproteobacteria</taxon>
        <taxon>Campylobacterales</taxon>
        <taxon>Helicobacteraceae</taxon>
        <taxon>Helicobacter</taxon>
    </lineage>
</organism>
<dbReference type="SUPFAM" id="SSF53335">
    <property type="entry name" value="S-adenosyl-L-methionine-dependent methyltransferases"/>
    <property type="match status" value="1"/>
</dbReference>
<dbReference type="Proteomes" id="UP000256695">
    <property type="component" value="Unassembled WGS sequence"/>
</dbReference>
<dbReference type="EMBL" id="NXLX01000010">
    <property type="protein sequence ID" value="RDU73519.1"/>
    <property type="molecule type" value="Genomic_DNA"/>
</dbReference>
<sequence length="236" mass="27667">MDRKIQSADGSQTYYSSLFKECYHSLKDGAFTETMHKHILPPLLFGDVLQQAKIRILDICFGLGYNSFASAWAYKTRSYDGKLEILSPEIDDSIFEKIQCIDYPREWDYLQIRENIAYLKSQKQVSLDTNTTLKVVIKDAFLFLDELEDLSIDIIYHDAFSLKSTPKFWERDFFATLYRILVPNGMVTTYVTHKDVYEVAKSVGFRVYKYQNYFCRKSTILTKNLILKHPDLYLES</sequence>
<dbReference type="PANTHER" id="PTHR39963:SF1">
    <property type="entry name" value="MNMC-LIKE METHYLTRANSFERASE DOMAIN-CONTAINING PROTEIN"/>
    <property type="match status" value="1"/>
</dbReference>
<name>A0A3D8J7P0_9HELI</name>
<dbReference type="RefSeq" id="WP_115579111.1">
    <property type="nucleotide sequence ID" value="NZ_NXLX01000010.1"/>
</dbReference>
<feature type="domain" description="MnmC-like methyltransferase" evidence="1">
    <location>
        <begin position="117"/>
        <end position="221"/>
    </location>
</feature>
<dbReference type="InterPro" id="IPR008471">
    <property type="entry name" value="MnmC-like_methylTransf"/>
</dbReference>
<dbReference type="PANTHER" id="PTHR39963">
    <property type="entry name" value="SLL0983 PROTEIN"/>
    <property type="match status" value="1"/>
</dbReference>
<evidence type="ECO:0000313" key="2">
    <source>
        <dbReference type="EMBL" id="RDU73519.1"/>
    </source>
</evidence>
<evidence type="ECO:0000259" key="1">
    <source>
        <dbReference type="Pfam" id="PF05430"/>
    </source>
</evidence>
<dbReference type="GO" id="GO:0016645">
    <property type="term" value="F:oxidoreductase activity, acting on the CH-NH group of donors"/>
    <property type="evidence" value="ECO:0007669"/>
    <property type="project" value="InterPro"/>
</dbReference>
<keyword evidence="3" id="KW-1185">Reference proteome</keyword>
<comment type="caution">
    <text evidence="2">The sequence shown here is derived from an EMBL/GenBank/DDBJ whole genome shotgun (WGS) entry which is preliminary data.</text>
</comment>
<reference evidence="2 3" key="1">
    <citation type="submission" date="2018-04" db="EMBL/GenBank/DDBJ databases">
        <title>Novel Campyloabacter and Helicobacter Species and Strains.</title>
        <authorList>
            <person name="Mannion A.J."/>
            <person name="Shen Z."/>
            <person name="Fox J.G."/>
        </authorList>
    </citation>
    <scope>NUCLEOTIDE SEQUENCE [LARGE SCALE GENOMIC DNA]</scope>
    <source>
        <strain evidence="2 3">MIT 04-9362</strain>
    </source>
</reference>
<evidence type="ECO:0000313" key="3">
    <source>
        <dbReference type="Proteomes" id="UP000256695"/>
    </source>
</evidence>
<dbReference type="InterPro" id="IPR029063">
    <property type="entry name" value="SAM-dependent_MTases_sf"/>
</dbReference>
<proteinExistence type="predicted"/>
<accession>A0A3D8J7P0</accession>
<gene>
    <name evidence="2" type="ORF">CQA57_04880</name>
</gene>
<dbReference type="AlphaFoldDB" id="A0A3D8J7P0"/>
<protein>
    <recommendedName>
        <fullName evidence="1">MnmC-like methyltransferase domain-containing protein</fullName>
    </recommendedName>
</protein>